<protein>
    <submittedName>
        <fullName evidence="4">Recombinase family protein</fullName>
    </submittedName>
</protein>
<dbReference type="InterPro" id="IPR050639">
    <property type="entry name" value="SSR_resolvase"/>
</dbReference>
<keyword evidence="5" id="KW-1185">Reference proteome</keyword>
<reference evidence="4 5" key="1">
    <citation type="submission" date="2023-09" db="EMBL/GenBank/DDBJ databases">
        <authorList>
            <person name="Rey-Velasco X."/>
        </authorList>
    </citation>
    <scope>NUCLEOTIDE SEQUENCE [LARGE SCALE GENOMIC DNA]</scope>
    <source>
        <strain evidence="4 5">F394</strain>
    </source>
</reference>
<evidence type="ECO:0000313" key="5">
    <source>
        <dbReference type="Proteomes" id="UP001267426"/>
    </source>
</evidence>
<dbReference type="InterPro" id="IPR036162">
    <property type="entry name" value="Resolvase-like_N_sf"/>
</dbReference>
<accession>A0ABU3BUH2</accession>
<dbReference type="PANTHER" id="PTHR30461:SF2">
    <property type="entry name" value="SERINE RECOMBINASE PINE-RELATED"/>
    <property type="match status" value="1"/>
</dbReference>
<keyword evidence="2" id="KW-0233">DNA recombination</keyword>
<evidence type="ECO:0000256" key="2">
    <source>
        <dbReference type="ARBA" id="ARBA00023172"/>
    </source>
</evidence>
<dbReference type="SMART" id="SM00857">
    <property type="entry name" value="Resolvase"/>
    <property type="match status" value="1"/>
</dbReference>
<name>A0ABU3BUH2_9BACT</name>
<feature type="domain" description="Resolvase/invertase-type recombinase catalytic" evidence="3">
    <location>
        <begin position="8"/>
        <end position="158"/>
    </location>
</feature>
<gene>
    <name evidence="4" type="ORF">RM540_14375</name>
</gene>
<evidence type="ECO:0000259" key="3">
    <source>
        <dbReference type="PROSITE" id="PS51736"/>
    </source>
</evidence>
<dbReference type="PANTHER" id="PTHR30461">
    <property type="entry name" value="DNA-INVERTASE FROM LAMBDOID PROPHAGE"/>
    <property type="match status" value="1"/>
</dbReference>
<dbReference type="Gene3D" id="3.40.50.1390">
    <property type="entry name" value="Resolvase, N-terminal catalytic domain"/>
    <property type="match status" value="1"/>
</dbReference>
<dbReference type="EMBL" id="JAVRHT010000043">
    <property type="protein sequence ID" value="MDT0632940.1"/>
    <property type="molecule type" value="Genomic_DNA"/>
</dbReference>
<comment type="caution">
    <text evidence="4">The sequence shown here is derived from an EMBL/GenBank/DDBJ whole genome shotgun (WGS) entry which is preliminary data.</text>
</comment>
<organism evidence="4 5">
    <name type="scientific">Rubrivirga litoralis</name>
    <dbReference type="NCBI Taxonomy" id="3075598"/>
    <lineage>
        <taxon>Bacteria</taxon>
        <taxon>Pseudomonadati</taxon>
        <taxon>Rhodothermota</taxon>
        <taxon>Rhodothermia</taxon>
        <taxon>Rhodothermales</taxon>
        <taxon>Rubricoccaceae</taxon>
        <taxon>Rubrivirga</taxon>
    </lineage>
</organism>
<proteinExistence type="predicted"/>
<dbReference type="InterPro" id="IPR006119">
    <property type="entry name" value="Resolv_N"/>
</dbReference>
<evidence type="ECO:0000313" key="4">
    <source>
        <dbReference type="EMBL" id="MDT0632940.1"/>
    </source>
</evidence>
<dbReference type="CDD" id="cd00338">
    <property type="entry name" value="Ser_Recombinase"/>
    <property type="match status" value="1"/>
</dbReference>
<dbReference type="PROSITE" id="PS51736">
    <property type="entry name" value="RECOMBINASES_3"/>
    <property type="match status" value="1"/>
</dbReference>
<sequence>MSAASPTRCAVYLRVSKDDDSQTTENQLLDLDAYADARGWDVTERYVDRASGGKGRADRRDFDRMMGDGLRREFDVLLFWALDRLTREGVSTTFAYVEQLADSGVSVHSYTQPLLSTASENKLVRDIVLAVLAAVAEDERARISERTKAGLRRARKAGKTLGRPSKFEEHQATLAQIISSVEMRVETGELGRSEAGQTARREGVEATGLSYNTVSKYLLRLGLPGPAS</sequence>
<dbReference type="Pfam" id="PF00239">
    <property type="entry name" value="Resolvase"/>
    <property type="match status" value="1"/>
</dbReference>
<evidence type="ECO:0000256" key="1">
    <source>
        <dbReference type="ARBA" id="ARBA00023125"/>
    </source>
</evidence>
<dbReference type="SUPFAM" id="SSF53041">
    <property type="entry name" value="Resolvase-like"/>
    <property type="match status" value="1"/>
</dbReference>
<keyword evidence="1" id="KW-0238">DNA-binding</keyword>
<dbReference type="RefSeq" id="WP_311665339.1">
    <property type="nucleotide sequence ID" value="NZ_JAVRHT010000043.1"/>
</dbReference>
<dbReference type="Proteomes" id="UP001267426">
    <property type="component" value="Unassembled WGS sequence"/>
</dbReference>